<evidence type="ECO:0000313" key="11">
    <source>
        <dbReference type="EMBL" id="MFC4257420.1"/>
    </source>
</evidence>
<dbReference type="PANTHER" id="PTHR43304">
    <property type="entry name" value="PHYTOCHROME-LIKE PROTEIN CPH1"/>
    <property type="match status" value="1"/>
</dbReference>
<keyword evidence="12" id="KW-1185">Reference proteome</keyword>
<feature type="transmembrane region" description="Helical" evidence="7">
    <location>
        <begin position="44"/>
        <end position="65"/>
    </location>
</feature>
<evidence type="ECO:0000256" key="2">
    <source>
        <dbReference type="ARBA" id="ARBA00012438"/>
    </source>
</evidence>
<dbReference type="Gene3D" id="1.10.287.130">
    <property type="match status" value="1"/>
</dbReference>
<dbReference type="PROSITE" id="PS50112">
    <property type="entry name" value="PAS"/>
    <property type="match status" value="3"/>
</dbReference>
<dbReference type="SMART" id="SM00091">
    <property type="entry name" value="PAS"/>
    <property type="match status" value="3"/>
</dbReference>
<keyword evidence="5" id="KW-0418">Kinase</keyword>
<evidence type="ECO:0000256" key="7">
    <source>
        <dbReference type="SAM" id="Phobius"/>
    </source>
</evidence>
<dbReference type="InterPro" id="IPR000700">
    <property type="entry name" value="PAS-assoc_C"/>
</dbReference>
<dbReference type="PRINTS" id="PR00344">
    <property type="entry name" value="BCTRLSENSOR"/>
</dbReference>
<dbReference type="InterPro" id="IPR000014">
    <property type="entry name" value="PAS"/>
</dbReference>
<dbReference type="Pfam" id="PF02518">
    <property type="entry name" value="HATPase_c"/>
    <property type="match status" value="1"/>
</dbReference>
<dbReference type="EC" id="2.7.13.3" evidence="2"/>
<dbReference type="SUPFAM" id="SSF55874">
    <property type="entry name" value="ATPase domain of HSP90 chaperone/DNA topoisomerase II/histidine kinase"/>
    <property type="match status" value="1"/>
</dbReference>
<dbReference type="NCBIfam" id="TIGR00229">
    <property type="entry name" value="sensory_box"/>
    <property type="match status" value="3"/>
</dbReference>
<feature type="domain" description="PAS" evidence="9">
    <location>
        <begin position="297"/>
        <end position="367"/>
    </location>
</feature>
<sequence>MTELTNREALSWSLMFALGLCLAGLGVALSANLVLAIIHAQPETVYPVGGPMAGLAGGLCLALAFSSRRLSRLMASMLLGLAALLMPLALANTALVELDMPRVGVLPGLPVAIATLCLGYILATLASVPSSSIRIIAGLTVASGLVNLFPANIGLPLWARLTLLPDLNPATAIFLIIGGGVLLKVPRLYQDSFHEFRRPVLWVGVLGVAITVISWYLASMALELSPEMNQSLSSEGQRLGGSVIHYLTETLILFGGLALTVLIMVNRLFGAMAIAQNHHLRQVNDQLQDHLTREQDLRETNERIINFSSDLLCIIDRKGIFRFVSPSSRRILGYAPSEMEGRSARDFVVEEDWDASHKAANQLRAREPLDAPQLRNRYRHRDGHLVTLDWKARTPSADGTMFCVGRDMTAELKAEELAQQREAFFSLTPEMFCIVADNYFLEVNQAFLTTLGYTRSDLLGRPYLDIIHPDYHDQVIQAVAKLIRGATIYELEILVLHQKGIQRWLRLNASMHDQRIYCSARDITREKEVQKELREKEHLLSMAEHIGRLGGWMVDRVSGKSIWSDAVCEIHDLPPGEAPDVNAAILYYTPEYRPRVEDAIRVASELGLPFDYEARIETAKGRSRWVRVIGEAVRDQNGEIITLQGALQDITASKEASDQIRRLAERQSRIFESITDGFFTLDREWRFTFMNAKSEQLLQRSRNELLGDSLWEAFPEAIGTEFDDQYRHAMATGETTSFEAYFEPLSLWCDVKTYPSEEGLAIYFNSINERKQAEQELEATMAELERSNRELQDFAFVASHDLQEPLRKIQTFSDRLLRDPAHLDEREQDYLQRMQAAAKRMQTLIMDLLSYSRVSTRAQPFQSCDLNRITAEVLQDLEFAISAADAHIEISPLPTVEGDPSQLRQVIQNLLSNAVKFRRPDVKPEILVYPDNVTDRGWTLVIEDNGTGFDPSYADRLFQPFQRLHSKNDYAGTGIGLAIVRKIVERHQGTIIADGRPGEGAIFRIHFTNSHTRSGQARESRQS</sequence>
<dbReference type="InterPro" id="IPR013656">
    <property type="entry name" value="PAS_4"/>
</dbReference>
<feature type="transmembrane region" description="Helical" evidence="7">
    <location>
        <begin position="201"/>
        <end position="222"/>
    </location>
</feature>
<dbReference type="InterPro" id="IPR005467">
    <property type="entry name" value="His_kinase_dom"/>
</dbReference>
<comment type="catalytic activity">
    <reaction evidence="1">
        <text>ATP + protein L-histidine = ADP + protein N-phospho-L-histidine.</text>
        <dbReference type="EC" id="2.7.13.3"/>
    </reaction>
</comment>
<organism evidence="11 12">
    <name type="scientific">Marinobacter lacisalsi</name>
    <dbReference type="NCBI Taxonomy" id="475979"/>
    <lineage>
        <taxon>Bacteria</taxon>
        <taxon>Pseudomonadati</taxon>
        <taxon>Pseudomonadota</taxon>
        <taxon>Gammaproteobacteria</taxon>
        <taxon>Pseudomonadales</taxon>
        <taxon>Marinobacteraceae</taxon>
        <taxon>Marinobacter</taxon>
    </lineage>
</organism>
<evidence type="ECO:0000256" key="6">
    <source>
        <dbReference type="SAM" id="Coils"/>
    </source>
</evidence>
<dbReference type="CDD" id="cd00082">
    <property type="entry name" value="HisKA"/>
    <property type="match status" value="1"/>
</dbReference>
<dbReference type="Pfam" id="PF08447">
    <property type="entry name" value="PAS_3"/>
    <property type="match status" value="3"/>
</dbReference>
<dbReference type="PROSITE" id="PS50113">
    <property type="entry name" value="PAC"/>
    <property type="match status" value="1"/>
</dbReference>
<feature type="domain" description="PAC" evidence="10">
    <location>
        <begin position="610"/>
        <end position="662"/>
    </location>
</feature>
<evidence type="ECO:0000259" key="8">
    <source>
        <dbReference type="PROSITE" id="PS50109"/>
    </source>
</evidence>
<dbReference type="Proteomes" id="UP001595798">
    <property type="component" value="Unassembled WGS sequence"/>
</dbReference>
<dbReference type="SMART" id="SM00387">
    <property type="entry name" value="HATPase_c"/>
    <property type="match status" value="1"/>
</dbReference>
<feature type="domain" description="PAS" evidence="9">
    <location>
        <begin position="413"/>
        <end position="486"/>
    </location>
</feature>
<dbReference type="Pfam" id="PF00512">
    <property type="entry name" value="HisKA"/>
    <property type="match status" value="1"/>
</dbReference>
<feature type="domain" description="Histidine kinase" evidence="8">
    <location>
        <begin position="797"/>
        <end position="1011"/>
    </location>
</feature>
<dbReference type="InterPro" id="IPR052162">
    <property type="entry name" value="Sensor_kinase/Photoreceptor"/>
</dbReference>
<keyword evidence="3" id="KW-0597">Phosphoprotein</keyword>
<dbReference type="InterPro" id="IPR036890">
    <property type="entry name" value="HATPase_C_sf"/>
</dbReference>
<keyword evidence="7" id="KW-0812">Transmembrane</keyword>
<proteinExistence type="predicted"/>
<feature type="transmembrane region" description="Helical" evidence="7">
    <location>
        <begin position="77"/>
        <end position="96"/>
    </location>
</feature>
<dbReference type="CDD" id="cd00130">
    <property type="entry name" value="PAS"/>
    <property type="match status" value="4"/>
</dbReference>
<dbReference type="InterPro" id="IPR004358">
    <property type="entry name" value="Sig_transdc_His_kin-like_C"/>
</dbReference>
<dbReference type="SUPFAM" id="SSF47384">
    <property type="entry name" value="Homodimeric domain of signal transducing histidine kinase"/>
    <property type="match status" value="1"/>
</dbReference>
<dbReference type="Gene3D" id="2.10.70.100">
    <property type="match status" value="1"/>
</dbReference>
<dbReference type="RefSeq" id="WP_379884527.1">
    <property type="nucleotide sequence ID" value="NZ_JBHSDI010000001.1"/>
</dbReference>
<keyword evidence="7" id="KW-1133">Transmembrane helix</keyword>
<evidence type="ECO:0000256" key="3">
    <source>
        <dbReference type="ARBA" id="ARBA00022553"/>
    </source>
</evidence>
<dbReference type="EMBL" id="JBHSDI010000001">
    <property type="protein sequence ID" value="MFC4257420.1"/>
    <property type="molecule type" value="Genomic_DNA"/>
</dbReference>
<feature type="domain" description="PAS" evidence="9">
    <location>
        <begin position="663"/>
        <end position="733"/>
    </location>
</feature>
<dbReference type="SMART" id="SM00388">
    <property type="entry name" value="HisKA"/>
    <property type="match status" value="1"/>
</dbReference>
<evidence type="ECO:0000259" key="10">
    <source>
        <dbReference type="PROSITE" id="PS50113"/>
    </source>
</evidence>
<dbReference type="PANTHER" id="PTHR43304:SF1">
    <property type="entry name" value="PAC DOMAIN-CONTAINING PROTEIN"/>
    <property type="match status" value="1"/>
</dbReference>
<evidence type="ECO:0000256" key="4">
    <source>
        <dbReference type="ARBA" id="ARBA00022679"/>
    </source>
</evidence>
<feature type="transmembrane region" description="Helical" evidence="7">
    <location>
        <begin position="242"/>
        <end position="265"/>
    </location>
</feature>
<evidence type="ECO:0000256" key="5">
    <source>
        <dbReference type="ARBA" id="ARBA00022777"/>
    </source>
</evidence>
<dbReference type="SUPFAM" id="SSF55785">
    <property type="entry name" value="PYP-like sensor domain (PAS domain)"/>
    <property type="match status" value="4"/>
</dbReference>
<dbReference type="InterPro" id="IPR003661">
    <property type="entry name" value="HisK_dim/P_dom"/>
</dbReference>
<keyword evidence="4" id="KW-0808">Transferase</keyword>
<evidence type="ECO:0000313" key="12">
    <source>
        <dbReference type="Proteomes" id="UP001595798"/>
    </source>
</evidence>
<protein>
    <recommendedName>
        <fullName evidence="2">histidine kinase</fullName>
        <ecNumber evidence="2">2.7.13.3</ecNumber>
    </recommendedName>
</protein>
<evidence type="ECO:0000256" key="1">
    <source>
        <dbReference type="ARBA" id="ARBA00000085"/>
    </source>
</evidence>
<reference evidence="12" key="1">
    <citation type="journal article" date="2019" name="Int. J. Syst. Evol. Microbiol.">
        <title>The Global Catalogue of Microorganisms (GCM) 10K type strain sequencing project: providing services to taxonomists for standard genome sequencing and annotation.</title>
        <authorList>
            <consortium name="The Broad Institute Genomics Platform"/>
            <consortium name="The Broad Institute Genome Sequencing Center for Infectious Disease"/>
            <person name="Wu L."/>
            <person name="Ma J."/>
        </authorList>
    </citation>
    <scope>NUCLEOTIDE SEQUENCE [LARGE SCALE GENOMIC DNA]</scope>
    <source>
        <strain evidence="12">CECT 7297</strain>
    </source>
</reference>
<evidence type="ECO:0000259" key="9">
    <source>
        <dbReference type="PROSITE" id="PS50112"/>
    </source>
</evidence>
<feature type="transmembrane region" description="Helical" evidence="7">
    <location>
        <begin position="12"/>
        <end position="38"/>
    </location>
</feature>
<gene>
    <name evidence="11" type="ORF">ACFOZ5_00080</name>
</gene>
<dbReference type="Gene3D" id="3.30.450.20">
    <property type="entry name" value="PAS domain"/>
    <property type="match status" value="4"/>
</dbReference>
<dbReference type="InterPro" id="IPR001610">
    <property type="entry name" value="PAC"/>
</dbReference>
<feature type="coiled-coil region" evidence="6">
    <location>
        <begin position="763"/>
        <end position="794"/>
    </location>
</feature>
<dbReference type="InterPro" id="IPR003594">
    <property type="entry name" value="HATPase_dom"/>
</dbReference>
<name>A0ABV8QAS8_9GAMM</name>
<dbReference type="InterPro" id="IPR035965">
    <property type="entry name" value="PAS-like_dom_sf"/>
</dbReference>
<dbReference type="PROSITE" id="PS50109">
    <property type="entry name" value="HIS_KIN"/>
    <property type="match status" value="1"/>
</dbReference>
<dbReference type="Pfam" id="PF08448">
    <property type="entry name" value="PAS_4"/>
    <property type="match status" value="1"/>
</dbReference>
<dbReference type="InterPro" id="IPR013655">
    <property type="entry name" value="PAS_fold_3"/>
</dbReference>
<feature type="transmembrane region" description="Helical" evidence="7">
    <location>
        <begin position="135"/>
        <end position="158"/>
    </location>
</feature>
<dbReference type="InterPro" id="IPR036097">
    <property type="entry name" value="HisK_dim/P_sf"/>
</dbReference>
<dbReference type="Gene3D" id="3.30.565.10">
    <property type="entry name" value="Histidine kinase-like ATPase, C-terminal domain"/>
    <property type="match status" value="1"/>
</dbReference>
<keyword evidence="6" id="KW-0175">Coiled coil</keyword>
<keyword evidence="7" id="KW-0472">Membrane</keyword>
<accession>A0ABV8QAS8</accession>
<dbReference type="SMART" id="SM00086">
    <property type="entry name" value="PAC"/>
    <property type="match status" value="3"/>
</dbReference>
<feature type="transmembrane region" description="Helical" evidence="7">
    <location>
        <begin position="108"/>
        <end position="128"/>
    </location>
</feature>
<comment type="caution">
    <text evidence="11">The sequence shown here is derived from an EMBL/GenBank/DDBJ whole genome shotgun (WGS) entry which is preliminary data.</text>
</comment>